<evidence type="ECO:0000313" key="7">
    <source>
        <dbReference type="EMBL" id="GMR35201.1"/>
    </source>
</evidence>
<feature type="non-terminal residue" evidence="7">
    <location>
        <position position="149"/>
    </location>
</feature>
<accession>A0AAN4ZA15</accession>
<feature type="transmembrane region" description="Helical" evidence="6">
    <location>
        <begin position="94"/>
        <end position="118"/>
    </location>
</feature>
<evidence type="ECO:0000256" key="1">
    <source>
        <dbReference type="ARBA" id="ARBA00004374"/>
    </source>
</evidence>
<organism evidence="7 8">
    <name type="scientific">Pristionchus mayeri</name>
    <dbReference type="NCBI Taxonomy" id="1317129"/>
    <lineage>
        <taxon>Eukaryota</taxon>
        <taxon>Metazoa</taxon>
        <taxon>Ecdysozoa</taxon>
        <taxon>Nematoda</taxon>
        <taxon>Chromadorea</taxon>
        <taxon>Rhabditida</taxon>
        <taxon>Rhabditina</taxon>
        <taxon>Diplogasteromorpha</taxon>
        <taxon>Diplogasteroidea</taxon>
        <taxon>Neodiplogasteridae</taxon>
        <taxon>Pristionchus</taxon>
    </lineage>
</organism>
<evidence type="ECO:0000256" key="6">
    <source>
        <dbReference type="SAM" id="Phobius"/>
    </source>
</evidence>
<evidence type="ECO:0000256" key="5">
    <source>
        <dbReference type="ARBA" id="ARBA00023128"/>
    </source>
</evidence>
<keyword evidence="6" id="KW-0472">Membrane</keyword>
<dbReference type="PANTHER" id="PTHR10780:SF18">
    <property type="entry name" value="LD43650P"/>
    <property type="match status" value="1"/>
</dbReference>
<keyword evidence="5" id="KW-0496">Mitochondrion</keyword>
<protein>
    <submittedName>
        <fullName evidence="7">Uncharacterized protein</fullName>
    </submittedName>
</protein>
<name>A0AAN4ZA15_9BILA</name>
<sequence length="149" mass="16637">ITEEGFRGLFSGVIPQLCAELMFVFTSAVFSFLTQRAIVPDFGPQLNFAQVLQMGRPPAHVIASDNNKEKAFRWSQKVIACLTRPVGSFFSSHLSVVSTVMTCVGSGTLIIGLAVSVLPYSPTFNNWRECYWYLRPQGLCIATLFRREH</sequence>
<comment type="caution">
    <text evidence="7">The sequence shown here is derived from an EMBL/GenBank/DDBJ whole genome shotgun (WGS) entry which is preliminary data.</text>
</comment>
<keyword evidence="3" id="KW-1000">Mitochondrion outer membrane</keyword>
<dbReference type="Proteomes" id="UP001328107">
    <property type="component" value="Unassembled WGS sequence"/>
</dbReference>
<comment type="subcellular location">
    <subcellularLocation>
        <location evidence="1">Mitochondrion outer membrane</location>
        <topology evidence="1">Multi-pass membrane protein</topology>
    </subcellularLocation>
</comment>
<dbReference type="GO" id="GO:0005741">
    <property type="term" value="C:mitochondrial outer membrane"/>
    <property type="evidence" value="ECO:0007669"/>
    <property type="project" value="UniProtKB-SubCell"/>
</dbReference>
<evidence type="ECO:0000256" key="2">
    <source>
        <dbReference type="ARBA" id="ARBA00022737"/>
    </source>
</evidence>
<reference evidence="8" key="1">
    <citation type="submission" date="2022-10" db="EMBL/GenBank/DDBJ databases">
        <title>Genome assembly of Pristionchus species.</title>
        <authorList>
            <person name="Yoshida K."/>
            <person name="Sommer R.J."/>
        </authorList>
    </citation>
    <scope>NUCLEOTIDE SEQUENCE [LARGE SCALE GENOMIC DNA]</scope>
    <source>
        <strain evidence="8">RS5460</strain>
    </source>
</reference>
<gene>
    <name evidence="7" type="ORF">PMAYCL1PPCAC_05396</name>
</gene>
<evidence type="ECO:0000256" key="4">
    <source>
        <dbReference type="ARBA" id="ARBA00022989"/>
    </source>
</evidence>
<feature type="non-terminal residue" evidence="7">
    <location>
        <position position="1"/>
    </location>
</feature>
<evidence type="ECO:0000256" key="3">
    <source>
        <dbReference type="ARBA" id="ARBA00022787"/>
    </source>
</evidence>
<feature type="transmembrane region" description="Helical" evidence="6">
    <location>
        <begin position="13"/>
        <end position="33"/>
    </location>
</feature>
<keyword evidence="4 6" id="KW-1133">Transmembrane helix</keyword>
<keyword evidence="8" id="KW-1185">Reference proteome</keyword>
<proteinExistence type="predicted"/>
<dbReference type="EMBL" id="BTRK01000002">
    <property type="protein sequence ID" value="GMR35201.1"/>
    <property type="molecule type" value="Genomic_DNA"/>
</dbReference>
<dbReference type="AlphaFoldDB" id="A0AAN4ZA15"/>
<evidence type="ECO:0000313" key="8">
    <source>
        <dbReference type="Proteomes" id="UP001328107"/>
    </source>
</evidence>
<keyword evidence="2" id="KW-0677">Repeat</keyword>
<dbReference type="PANTHER" id="PTHR10780">
    <property type="entry name" value="MITOCHONDRIAL CARRIER HOMOLOG"/>
    <property type="match status" value="1"/>
</dbReference>
<keyword evidence="6" id="KW-0812">Transmembrane</keyword>